<keyword evidence="4 6" id="KW-1015">Disulfide bond</keyword>
<sequence>MNSTVKVLLLIVCVLMYASIVRCASVSKNSIDENQTDIHSIPSNYQLAECKCTGGKCVFENGEESFASAHLNMVFSIKDLVKLVNAEKVPIALSHAVCVAGPCSTKPCQNGGTCTVDGQSFKCDCKPPFTGNTCEIGPCSSNPCQNEGTCAVEGQSFKCECKSPFSGKNCETECDCKNGKCRVTENNEVICECLPEYGKYDDVCTACDCGTGANCTFDVGFFSTEKYCLCPDGRKLKNQRCEDPCNNSPCKNGGTCKVEGKKFKCACKPPYLGDLCERDLCSENPCKNSGTCKISGTTFQCNCKQPYSGELCEKDPCTDNPCKNGGTCKREKIPSNALVGAPFYGDTCEKDPCTDNPCKNEGICMTEKNSFKCICRKPFYGETCEKDPCTIKPCKNGGTCTLDKDSFRYPCTIKPCKNGGTCALDKDSFRCNCRVPYFGDTCEKDPCSANPCKNGGTCNVDKNSFKCSCKTPYFGNNCDKDPCTVSPCRNGGTCKLFENSFKCDCKVPYTGNTCEKDPCSNNPCKNGGTCRRDKDSFMCDCQNPFYGKTCEEESVSITTSPTTKKTTISTTKMNSRSTSTATYTNLVFNITIPTAIISTKGINFTTYEPSNFTKDQNISTYEPSKFTDGVNSSTSMSSHPATVISSTKPTTKKPASCTKYGDCLNEGICKRTEDQENFCECLPHFGGTICEMFLPCVSLDQSCRAKGAVCKVAGMEAICECPPDKAFHQKSGMCEDICDSRKCAHGKCEIDGRNYKCNCDEGYIGTHCDKMVKKEHENFVPWFTVIASINLVMCLLLIGVLCLVCQIQRFIKTQ</sequence>
<dbReference type="PANTHER" id="PTHR24049:SF22">
    <property type="entry name" value="DROSOPHILA CRUMBS HOMOLOG"/>
    <property type="match status" value="1"/>
</dbReference>
<feature type="domain" description="EGF-like" evidence="9">
    <location>
        <begin position="443"/>
        <end position="479"/>
    </location>
</feature>
<dbReference type="PANTHER" id="PTHR24049">
    <property type="entry name" value="CRUMBS FAMILY MEMBER"/>
    <property type="match status" value="1"/>
</dbReference>
<keyword evidence="2 8" id="KW-0732">Signal</keyword>
<feature type="disulfide bond" evidence="6">
    <location>
        <begin position="161"/>
        <end position="170"/>
    </location>
</feature>
<comment type="caution">
    <text evidence="6">Lacks conserved residue(s) required for the propagation of feature annotation.</text>
</comment>
<dbReference type="SMART" id="SM00179">
    <property type="entry name" value="EGF_CA"/>
    <property type="match status" value="10"/>
</dbReference>
<feature type="domain" description="EGF-like" evidence="9">
    <location>
        <begin position="99"/>
        <end position="135"/>
    </location>
</feature>
<dbReference type="EMBL" id="BPLR01014251">
    <property type="protein sequence ID" value="GIY67512.1"/>
    <property type="molecule type" value="Genomic_DNA"/>
</dbReference>
<feature type="disulfide bond" evidence="6">
    <location>
        <begin position="541"/>
        <end position="550"/>
    </location>
</feature>
<dbReference type="InterPro" id="IPR001881">
    <property type="entry name" value="EGF-like_Ca-bd_dom"/>
</dbReference>
<feature type="disulfide bond" evidence="6">
    <location>
        <begin position="125"/>
        <end position="134"/>
    </location>
</feature>
<gene>
    <name evidence="10" type="primary">FP2_7</name>
    <name evidence="10" type="ORF">CEXT_322042</name>
</gene>
<dbReference type="Gene3D" id="2.10.25.10">
    <property type="entry name" value="Laminin"/>
    <property type="match status" value="10"/>
</dbReference>
<dbReference type="SUPFAM" id="SSF57196">
    <property type="entry name" value="EGF/Laminin"/>
    <property type="match status" value="10"/>
</dbReference>
<evidence type="ECO:0000313" key="10">
    <source>
        <dbReference type="EMBL" id="GIY67512.1"/>
    </source>
</evidence>
<evidence type="ECO:0000256" key="3">
    <source>
        <dbReference type="ARBA" id="ARBA00022737"/>
    </source>
</evidence>
<dbReference type="GO" id="GO:0005509">
    <property type="term" value="F:calcium ion binding"/>
    <property type="evidence" value="ECO:0007669"/>
    <property type="project" value="InterPro"/>
</dbReference>
<evidence type="ECO:0000256" key="7">
    <source>
        <dbReference type="SAM" id="Phobius"/>
    </source>
</evidence>
<dbReference type="InterPro" id="IPR051022">
    <property type="entry name" value="Notch_Cell-Fate_Det"/>
</dbReference>
<feature type="domain" description="EGF-like" evidence="9">
    <location>
        <begin position="277"/>
        <end position="313"/>
    </location>
</feature>
<protein>
    <submittedName>
        <fullName evidence="10">Adhesive plaque matrix protein 2</fullName>
    </submittedName>
</protein>
<keyword evidence="3" id="KW-0677">Repeat</keyword>
<organism evidence="10 11">
    <name type="scientific">Caerostris extrusa</name>
    <name type="common">Bark spider</name>
    <name type="synonym">Caerostris bankana</name>
    <dbReference type="NCBI Taxonomy" id="172846"/>
    <lineage>
        <taxon>Eukaryota</taxon>
        <taxon>Metazoa</taxon>
        <taxon>Ecdysozoa</taxon>
        <taxon>Arthropoda</taxon>
        <taxon>Chelicerata</taxon>
        <taxon>Arachnida</taxon>
        <taxon>Araneae</taxon>
        <taxon>Araneomorphae</taxon>
        <taxon>Entelegynae</taxon>
        <taxon>Araneoidea</taxon>
        <taxon>Araneidae</taxon>
        <taxon>Caerostris</taxon>
    </lineage>
</organism>
<feature type="disulfide bond" evidence="6">
    <location>
        <begin position="681"/>
        <end position="690"/>
    </location>
</feature>
<dbReference type="FunFam" id="2.10.25.10:FF:000321">
    <property type="entry name" value="Protein delta homolog 1"/>
    <property type="match status" value="1"/>
</dbReference>
<proteinExistence type="predicted"/>
<accession>A0AAV4VBL5</accession>
<evidence type="ECO:0000256" key="6">
    <source>
        <dbReference type="PROSITE-ProRule" id="PRU00076"/>
    </source>
</evidence>
<feature type="domain" description="EGF-like" evidence="9">
    <location>
        <begin position="136"/>
        <end position="171"/>
    </location>
</feature>
<feature type="domain" description="EGF-like" evidence="9">
    <location>
        <begin position="480"/>
        <end position="512"/>
    </location>
</feature>
<feature type="disulfide bond" evidence="6">
    <location>
        <begin position="759"/>
        <end position="768"/>
    </location>
</feature>
<feature type="transmembrane region" description="Helical" evidence="7">
    <location>
        <begin position="779"/>
        <end position="804"/>
    </location>
</feature>
<dbReference type="FunFam" id="2.10.25.10:FF:000255">
    <property type="entry name" value="Sushi, nidogen and EGF-like domains 1"/>
    <property type="match status" value="1"/>
</dbReference>
<keyword evidence="5" id="KW-0325">Glycoprotein</keyword>
<dbReference type="Proteomes" id="UP001054945">
    <property type="component" value="Unassembled WGS sequence"/>
</dbReference>
<evidence type="ECO:0000256" key="4">
    <source>
        <dbReference type="ARBA" id="ARBA00023157"/>
    </source>
</evidence>
<keyword evidence="1 6" id="KW-0245">EGF-like domain</keyword>
<dbReference type="PROSITE" id="PS50026">
    <property type="entry name" value="EGF_3"/>
    <property type="match status" value="11"/>
</dbReference>
<evidence type="ECO:0000256" key="5">
    <source>
        <dbReference type="ARBA" id="ARBA00023180"/>
    </source>
</evidence>
<evidence type="ECO:0000256" key="1">
    <source>
        <dbReference type="ARBA" id="ARBA00022536"/>
    </source>
</evidence>
<feature type="domain" description="EGF-like" evidence="9">
    <location>
        <begin position="739"/>
        <end position="769"/>
    </location>
</feature>
<dbReference type="CDD" id="cd00054">
    <property type="entry name" value="EGF_CA"/>
    <property type="match status" value="6"/>
</dbReference>
<dbReference type="PROSITE" id="PS00022">
    <property type="entry name" value="EGF_1"/>
    <property type="match status" value="7"/>
</dbReference>
<feature type="domain" description="EGF-like" evidence="9">
    <location>
        <begin position="515"/>
        <end position="551"/>
    </location>
</feature>
<comment type="caution">
    <text evidence="10">The sequence shown here is derived from an EMBL/GenBank/DDBJ whole genome shotgun (WGS) entry which is preliminary data.</text>
</comment>
<dbReference type="PROSITE" id="PS01186">
    <property type="entry name" value="EGF_2"/>
    <property type="match status" value="5"/>
</dbReference>
<keyword evidence="11" id="KW-1185">Reference proteome</keyword>
<feature type="signal peptide" evidence="8">
    <location>
        <begin position="1"/>
        <end position="23"/>
    </location>
</feature>
<name>A0AAV4VBL5_CAEEX</name>
<feature type="disulfide bond" evidence="6">
    <location>
        <begin position="303"/>
        <end position="312"/>
    </location>
</feature>
<evidence type="ECO:0000256" key="8">
    <source>
        <dbReference type="SAM" id="SignalP"/>
    </source>
</evidence>
<dbReference type="FunFam" id="2.10.25.10:FF:000095">
    <property type="entry name" value="Notch, isoform B"/>
    <property type="match status" value="4"/>
</dbReference>
<keyword evidence="7" id="KW-1133">Transmembrane helix</keyword>
<evidence type="ECO:0000313" key="11">
    <source>
        <dbReference type="Proteomes" id="UP001054945"/>
    </source>
</evidence>
<feature type="disulfide bond" evidence="6">
    <location>
        <begin position="375"/>
        <end position="384"/>
    </location>
</feature>
<feature type="disulfide bond" evidence="6">
    <location>
        <begin position="469"/>
        <end position="478"/>
    </location>
</feature>
<dbReference type="InterPro" id="IPR000742">
    <property type="entry name" value="EGF"/>
</dbReference>
<evidence type="ECO:0000259" key="9">
    <source>
        <dbReference type="PROSITE" id="PS50026"/>
    </source>
</evidence>
<feature type="domain" description="EGF-like" evidence="9">
    <location>
        <begin position="407"/>
        <end position="440"/>
    </location>
</feature>
<feature type="domain" description="EGF-like" evidence="9">
    <location>
        <begin position="653"/>
        <end position="691"/>
    </location>
</feature>
<feature type="chain" id="PRO_5043539964" evidence="8">
    <location>
        <begin position="24"/>
        <end position="814"/>
    </location>
</feature>
<feature type="domain" description="EGF-like" evidence="9">
    <location>
        <begin position="349"/>
        <end position="385"/>
    </location>
</feature>
<feature type="domain" description="EGF-like" evidence="9">
    <location>
        <begin position="242"/>
        <end position="274"/>
    </location>
</feature>
<evidence type="ECO:0000256" key="2">
    <source>
        <dbReference type="ARBA" id="ARBA00022729"/>
    </source>
</evidence>
<keyword evidence="7" id="KW-0812">Transmembrane</keyword>
<keyword evidence="7" id="KW-0472">Membrane</keyword>
<dbReference type="AlphaFoldDB" id="A0AAV4VBL5"/>
<dbReference type="SMART" id="SM00181">
    <property type="entry name" value="EGF"/>
    <property type="match status" value="14"/>
</dbReference>
<reference evidence="10 11" key="1">
    <citation type="submission" date="2021-06" db="EMBL/GenBank/DDBJ databases">
        <title>Caerostris extrusa draft genome.</title>
        <authorList>
            <person name="Kono N."/>
            <person name="Arakawa K."/>
        </authorList>
    </citation>
    <scope>NUCLEOTIDE SEQUENCE [LARGE SCALE GENOMIC DNA]</scope>
</reference>
<dbReference type="Pfam" id="PF00008">
    <property type="entry name" value="EGF"/>
    <property type="match status" value="8"/>
</dbReference>